<evidence type="ECO:0000313" key="14">
    <source>
        <dbReference type="Proteomes" id="UP000019322"/>
    </source>
</evidence>
<evidence type="ECO:0000256" key="6">
    <source>
        <dbReference type="ARBA" id="ARBA00022729"/>
    </source>
</evidence>
<comment type="catalytic activity">
    <reaction evidence="10">
        <text>6 Fe(III)-[cytochrome c] + NH4(+) + 2 H2O = 6 Fe(II)-[cytochrome c] + nitrite + 8 H(+)</text>
        <dbReference type="Rhea" id="RHEA:13089"/>
        <dbReference type="Rhea" id="RHEA-COMP:10350"/>
        <dbReference type="Rhea" id="RHEA-COMP:14399"/>
        <dbReference type="ChEBI" id="CHEBI:15377"/>
        <dbReference type="ChEBI" id="CHEBI:15378"/>
        <dbReference type="ChEBI" id="CHEBI:16301"/>
        <dbReference type="ChEBI" id="CHEBI:28938"/>
        <dbReference type="ChEBI" id="CHEBI:29033"/>
        <dbReference type="ChEBI" id="CHEBI:29034"/>
        <dbReference type="EC" id="1.7.2.2"/>
    </reaction>
</comment>
<evidence type="ECO:0000256" key="8">
    <source>
        <dbReference type="ARBA" id="ARBA00023002"/>
    </source>
</evidence>
<keyword evidence="8 13" id="KW-0560">Oxidoreductase</keyword>
<sequence length="514" mass="58688">MRKYIVFISIIFAVFSLGLLASSIEKKEAEKKSLNHVSGVPTEPGKSSDWKPFYPRQYETWKKTSEKKEYVDMFDVKPKVAILRAGEDPTGAWWGHGRGHWYSNIDMMFNIITGAPNNPQDLEEWPPARCLSCHSGDTIRLMERDGKMEFYSKPLSYYAPEAQNPIGCQDCHDPKTAELSMKRDYLDKGLLSAGMKDFNSSTHQEKRSLLCAQCHVLSYTGKEEWTDKQGNKQLARTIVLPWAKGLSMEETEAYYDDPKNFPDGKPAVHIENTFSKAPTILAEHPDYELYQKGTHAKNNVACADCHLPYTQEGGVKFSHHKIGSPLENMDKTCLTCHKGKEQELKSIVKDKKGKVTKLTHTGLENLSKAHLEAAKAWEVGAKDKEMEPILKLIRKAQWRWTYVDSSFGAYMHATDESLRILAEANDYAQQARIELVKVLLNHGVKNYVAPDFKTKEEVFKFMNVPEREALIKEKCDWIKSTGKKWLKDAKANGTISEDVEKKDDVFTWFDHMCK</sequence>
<dbReference type="GO" id="GO:0019645">
    <property type="term" value="P:anaerobic electron transport chain"/>
    <property type="evidence" value="ECO:0007669"/>
    <property type="project" value="TreeGrafter"/>
</dbReference>
<evidence type="ECO:0000256" key="7">
    <source>
        <dbReference type="ARBA" id="ARBA00022837"/>
    </source>
</evidence>
<dbReference type="InterPro" id="IPR009056">
    <property type="entry name" value="Cyt_c-like_dom"/>
</dbReference>
<evidence type="ECO:0000256" key="9">
    <source>
        <dbReference type="ARBA" id="ARBA00023004"/>
    </source>
</evidence>
<comment type="similarity">
    <text evidence="2">Belongs to the cytochrome c-552 family.</text>
</comment>
<dbReference type="InterPro" id="IPR003321">
    <property type="entry name" value="Cyt_c552"/>
</dbReference>
<keyword evidence="7" id="KW-0106">Calcium</keyword>
<dbReference type="Gene3D" id="1.10.1130.10">
    <property type="entry name" value="Flavocytochrome C3, Chain A"/>
    <property type="match status" value="1"/>
</dbReference>
<keyword evidence="4 11" id="KW-0349">Heme</keyword>
<dbReference type="KEGG" id="smul:SMUL_2170"/>
<evidence type="ECO:0000256" key="11">
    <source>
        <dbReference type="PROSITE-ProRule" id="PRU00433"/>
    </source>
</evidence>
<dbReference type="EC" id="1.7.2.2" evidence="3"/>
<gene>
    <name evidence="13" type="ORF">SMUL_2170</name>
</gene>
<proteinExistence type="inferred from homology"/>
<accession>A0AA86APT2</accession>
<name>A0AA86APT2_SULMK</name>
<evidence type="ECO:0000256" key="2">
    <source>
        <dbReference type="ARBA" id="ARBA00009288"/>
    </source>
</evidence>
<dbReference type="GO" id="GO:0030288">
    <property type="term" value="C:outer membrane-bounded periplasmic space"/>
    <property type="evidence" value="ECO:0007669"/>
    <property type="project" value="TreeGrafter"/>
</dbReference>
<keyword evidence="6" id="KW-0732">Signal</keyword>
<dbReference type="AlphaFoldDB" id="A0AA86APT2"/>
<dbReference type="PROSITE" id="PS51007">
    <property type="entry name" value="CYTC"/>
    <property type="match status" value="1"/>
</dbReference>
<dbReference type="GO" id="GO:0009055">
    <property type="term" value="F:electron transfer activity"/>
    <property type="evidence" value="ECO:0007669"/>
    <property type="project" value="InterPro"/>
</dbReference>
<dbReference type="CDD" id="cd00548">
    <property type="entry name" value="NrfA-like"/>
    <property type="match status" value="1"/>
</dbReference>
<protein>
    <recommendedName>
        <fullName evidence="3">nitrite reductase (cytochrome; ammonia-forming)</fullName>
        <ecNumber evidence="3">1.7.2.2</ecNumber>
    </recommendedName>
</protein>
<organism evidence="13 14">
    <name type="scientific">Sulfurospirillum multivorans (strain DM 12446 / JCM 15788 / NBRC 109480)</name>
    <dbReference type="NCBI Taxonomy" id="1150621"/>
    <lineage>
        <taxon>Bacteria</taxon>
        <taxon>Pseudomonadati</taxon>
        <taxon>Campylobacterota</taxon>
        <taxon>Epsilonproteobacteria</taxon>
        <taxon>Campylobacterales</taxon>
        <taxon>Sulfurospirillaceae</taxon>
        <taxon>Sulfurospirillum</taxon>
    </lineage>
</organism>
<keyword evidence="5 11" id="KW-0479">Metal-binding</keyword>
<reference evidence="13 14" key="1">
    <citation type="journal article" date="2014" name="Environ. Microbiol.">
        <title>Insights into organohalide respiration and the versatile catabolism of Sulfurospirillum multivorans gained from comparative genomics and physiological studies.</title>
        <authorList>
            <person name="Goris T."/>
            <person name="Schubert T."/>
            <person name="Gadkari J."/>
            <person name="Wubet T."/>
            <person name="Tarkka M."/>
            <person name="Buscot F."/>
            <person name="Adrian L."/>
            <person name="Diekert G."/>
        </authorList>
    </citation>
    <scope>NUCLEOTIDE SEQUENCE [LARGE SCALE GENOMIC DNA]</scope>
    <source>
        <strain evidence="14">DM 12446 / JCM 15788 / NBRC 109480</strain>
    </source>
</reference>
<dbReference type="RefSeq" id="WP_025345274.1">
    <property type="nucleotide sequence ID" value="NZ_CP007201.1"/>
</dbReference>
<feature type="domain" description="Cytochrome c" evidence="12">
    <location>
        <begin position="189"/>
        <end position="397"/>
    </location>
</feature>
<dbReference type="PANTHER" id="PTHR30633">
    <property type="entry name" value="CYTOCHROME C-552 RESPIRATORY NITRITE REDUCTASE"/>
    <property type="match status" value="1"/>
</dbReference>
<dbReference type="GO" id="GO:0020037">
    <property type="term" value="F:heme binding"/>
    <property type="evidence" value="ECO:0007669"/>
    <property type="project" value="InterPro"/>
</dbReference>
<evidence type="ECO:0000256" key="5">
    <source>
        <dbReference type="ARBA" id="ARBA00022723"/>
    </source>
</evidence>
<evidence type="ECO:0000256" key="10">
    <source>
        <dbReference type="ARBA" id="ARBA00049131"/>
    </source>
</evidence>
<dbReference type="Gene3D" id="1.20.140.10">
    <property type="entry name" value="Butyryl-CoA Dehydrogenase, subunit A, domain 3"/>
    <property type="match status" value="1"/>
</dbReference>
<dbReference type="EMBL" id="CP007201">
    <property type="protein sequence ID" value="AHJ13423.1"/>
    <property type="molecule type" value="Genomic_DNA"/>
</dbReference>
<dbReference type="GO" id="GO:0046872">
    <property type="term" value="F:metal ion binding"/>
    <property type="evidence" value="ECO:0007669"/>
    <property type="project" value="UniProtKB-KW"/>
</dbReference>
<dbReference type="GO" id="GO:0042279">
    <property type="term" value="F:nitrite reductase (cytochrome, ammonia-forming) activity"/>
    <property type="evidence" value="ECO:0007669"/>
    <property type="project" value="UniProtKB-EC"/>
</dbReference>
<evidence type="ECO:0000256" key="1">
    <source>
        <dbReference type="ARBA" id="ARBA00004196"/>
    </source>
</evidence>
<evidence type="ECO:0000259" key="12">
    <source>
        <dbReference type="PROSITE" id="PS51007"/>
    </source>
</evidence>
<dbReference type="InterPro" id="IPR036280">
    <property type="entry name" value="Multihaem_cyt_sf"/>
</dbReference>
<dbReference type="Pfam" id="PF02335">
    <property type="entry name" value="Cytochrom_C552"/>
    <property type="match status" value="1"/>
</dbReference>
<evidence type="ECO:0000256" key="4">
    <source>
        <dbReference type="ARBA" id="ARBA00022617"/>
    </source>
</evidence>
<dbReference type="PIRSF" id="PIRSF000243">
    <property type="entry name" value="Cyt_c552"/>
    <property type="match status" value="1"/>
</dbReference>
<dbReference type="SUPFAM" id="SSF48695">
    <property type="entry name" value="Multiheme cytochromes"/>
    <property type="match status" value="1"/>
</dbReference>
<evidence type="ECO:0000256" key="3">
    <source>
        <dbReference type="ARBA" id="ARBA00011887"/>
    </source>
</evidence>
<keyword evidence="9 11" id="KW-0408">Iron</keyword>
<evidence type="ECO:0000313" key="13">
    <source>
        <dbReference type="EMBL" id="AHJ13423.1"/>
    </source>
</evidence>
<comment type="subcellular location">
    <subcellularLocation>
        <location evidence="1">Cell envelope</location>
    </subcellularLocation>
</comment>
<dbReference type="PANTHER" id="PTHR30633:SF0">
    <property type="entry name" value="CYTOCHROME C-552"/>
    <property type="match status" value="1"/>
</dbReference>
<dbReference type="Proteomes" id="UP000019322">
    <property type="component" value="Chromosome"/>
</dbReference>